<evidence type="ECO:0000256" key="2">
    <source>
        <dbReference type="ARBA" id="ARBA00007090"/>
    </source>
</evidence>
<dbReference type="Pfam" id="PF17957">
    <property type="entry name" value="Big_7"/>
    <property type="match status" value="1"/>
</dbReference>
<dbReference type="InterPro" id="IPR050396">
    <property type="entry name" value="Glycosyltr_51/Transpeptidase"/>
</dbReference>
<dbReference type="EMBL" id="MHCZ01000027">
    <property type="protein sequence ID" value="OGY29591.1"/>
    <property type="molecule type" value="Genomic_DNA"/>
</dbReference>
<feature type="transmembrane region" description="Helical" evidence="17">
    <location>
        <begin position="29"/>
        <end position="55"/>
    </location>
</feature>
<evidence type="ECO:0000256" key="3">
    <source>
        <dbReference type="ARBA" id="ARBA00007739"/>
    </source>
</evidence>
<keyword evidence="17" id="KW-1133">Transmembrane helix</keyword>
<keyword evidence="12 17" id="KW-0472">Membrane</keyword>
<evidence type="ECO:0000256" key="1">
    <source>
        <dbReference type="ARBA" id="ARBA00004236"/>
    </source>
</evidence>
<dbReference type="GO" id="GO:0006508">
    <property type="term" value="P:proteolysis"/>
    <property type="evidence" value="ECO:0007669"/>
    <property type="project" value="UniProtKB-KW"/>
</dbReference>
<evidence type="ECO:0000256" key="8">
    <source>
        <dbReference type="ARBA" id="ARBA00022679"/>
    </source>
</evidence>
<evidence type="ECO:0000256" key="9">
    <source>
        <dbReference type="ARBA" id="ARBA00022801"/>
    </source>
</evidence>
<dbReference type="Pfam" id="PF00912">
    <property type="entry name" value="Transgly"/>
    <property type="match status" value="1"/>
</dbReference>
<dbReference type="Gene3D" id="3.40.710.10">
    <property type="entry name" value="DD-peptidase/beta-lactamase superfamily"/>
    <property type="match status" value="1"/>
</dbReference>
<evidence type="ECO:0000256" key="10">
    <source>
        <dbReference type="ARBA" id="ARBA00022960"/>
    </source>
</evidence>
<keyword evidence="5" id="KW-0121">Carboxypeptidase</keyword>
<dbReference type="InterPro" id="IPR023346">
    <property type="entry name" value="Lysozyme-like_dom_sf"/>
</dbReference>
<dbReference type="InterPro" id="IPR001460">
    <property type="entry name" value="PCN-bd_Tpept"/>
</dbReference>
<evidence type="ECO:0000256" key="14">
    <source>
        <dbReference type="ARBA" id="ARBA00023316"/>
    </source>
</evidence>
<dbReference type="NCBIfam" id="TIGR02074">
    <property type="entry name" value="PBP_1a_fam"/>
    <property type="match status" value="1"/>
</dbReference>
<gene>
    <name evidence="20" type="ORF">A3F35_02840</name>
</gene>
<feature type="domain" description="Glycosyl transferase family 51" evidence="19">
    <location>
        <begin position="83"/>
        <end position="257"/>
    </location>
</feature>
<keyword evidence="11" id="KW-0573">Peptidoglycan synthesis</keyword>
<dbReference type="Gene3D" id="1.10.3810.10">
    <property type="entry name" value="Biosynthetic peptidoglycan transglycosylase-like"/>
    <property type="match status" value="1"/>
</dbReference>
<dbReference type="Proteomes" id="UP000178068">
    <property type="component" value="Unassembled WGS sequence"/>
</dbReference>
<dbReference type="GO" id="GO:0008658">
    <property type="term" value="F:penicillin binding"/>
    <property type="evidence" value="ECO:0007669"/>
    <property type="project" value="InterPro"/>
</dbReference>
<reference evidence="20 21" key="1">
    <citation type="journal article" date="2016" name="Nat. Commun.">
        <title>Thousands of microbial genomes shed light on interconnected biogeochemical processes in an aquifer system.</title>
        <authorList>
            <person name="Anantharaman K."/>
            <person name="Brown C.T."/>
            <person name="Hug L.A."/>
            <person name="Sharon I."/>
            <person name="Castelle C.J."/>
            <person name="Probst A.J."/>
            <person name="Thomas B.C."/>
            <person name="Singh A."/>
            <person name="Wilkins M.J."/>
            <person name="Karaoz U."/>
            <person name="Brodie E.L."/>
            <person name="Williams K.H."/>
            <person name="Hubbard S.S."/>
            <person name="Banfield J.F."/>
        </authorList>
    </citation>
    <scope>NUCLEOTIDE SEQUENCE [LARGE SCALE GENOMIC DNA]</scope>
</reference>
<dbReference type="AlphaFoldDB" id="A0A1G1WPQ3"/>
<evidence type="ECO:0000256" key="16">
    <source>
        <dbReference type="ARBA" id="ARBA00049902"/>
    </source>
</evidence>
<evidence type="ECO:0000256" key="15">
    <source>
        <dbReference type="ARBA" id="ARBA00034000"/>
    </source>
</evidence>
<dbReference type="GO" id="GO:0008360">
    <property type="term" value="P:regulation of cell shape"/>
    <property type="evidence" value="ECO:0007669"/>
    <property type="project" value="UniProtKB-KW"/>
</dbReference>
<dbReference type="FunFam" id="1.10.3810.10:FF:000001">
    <property type="entry name" value="Penicillin-binding protein 1A"/>
    <property type="match status" value="1"/>
</dbReference>
<comment type="similarity">
    <text evidence="3">In the N-terminal section; belongs to the glycosyltransferase 51 family.</text>
</comment>
<comment type="similarity">
    <text evidence="2">In the C-terminal section; belongs to the transpeptidase family.</text>
</comment>
<sequence>MSYSLLPPPPRGGSRLLARRRAGRRRVKIVGALVTAGFLFFLVMLFGLVVAFGFFARNLPSPTKLTERNVEQATKIFDRNGTLLYNVFGDQNRTLVTLDKVPKDLRNATVAIEDKNFYKHQGFDYTGILRSFKEILVDHKLAGGSTLTQQVVKNTLLSSERTITRKIKEFILAVQIERRYSKDEIIQIYLNEVPYGGTAWGVEAAANQYFGKHVSELSLVESAILAGLPQQPSVYSPFSSDPKAYINRTKDVLRRMQEDGYLTKEQEKKAITELPNVKFAQFGQNIKAPHFSLYVKKLLAEKYGEKMVLEGGLQVTTSLDLPTQEMAQRITRDTIAAQRNLRVSNGAVVVEDTKTGQILALVGSKDYFATDIPGNYDVATQALRQPGSALKPLNYVTGFKKGYTPSTMFLDETTDFGNYKPGNWDDKFHGPLSIRLAFGNSYNIPAIKMLAVNGIDNMIKTTEDFGITSLNDPRRYGLSLTIGGGEIHLDELTNAYAIFGNMGKAVSEVFILKVTDSKGNVLEEYKPKETRQVVTPEHAYLINNILADKAAKYMTYGTYWANRLNFQPNLAVKTGTTDKKVDNWSFGYTPGYTVGVWVGNNDNSPMHPSLSSGVTGAAPIYHDVMVELLKSNPLKYDTNEPFARPAGIVEAEVDALSGMKPGPNTSAKKVDIFAKWQVPTQEDDMHVKVRICKPSGLLSTPACEAAGQAEDRVYVAMYDPYTKLFRGDGYKVCSPCPPTAYDDTISGPAVPVVTITEPDNNGNVFGSFEVKAGVTAPSGTSITSVKFYIDNSATPKATDNLSPYNVTLTTGGLTNGTHTLTVKAFADDGTVGEKSININVVPP</sequence>
<evidence type="ECO:0000259" key="18">
    <source>
        <dbReference type="Pfam" id="PF00905"/>
    </source>
</evidence>
<name>A0A1G1WPQ3_9BACT</name>
<accession>A0A1G1WPQ3</accession>
<dbReference type="SUPFAM" id="SSF56601">
    <property type="entry name" value="beta-lactamase/transpeptidase-like"/>
    <property type="match status" value="1"/>
</dbReference>
<dbReference type="PANTHER" id="PTHR32282:SF11">
    <property type="entry name" value="PENICILLIN-BINDING PROTEIN 1B"/>
    <property type="match status" value="1"/>
</dbReference>
<comment type="subcellular location">
    <subcellularLocation>
        <location evidence="1">Cell membrane</location>
    </subcellularLocation>
</comment>
<evidence type="ECO:0000259" key="19">
    <source>
        <dbReference type="Pfam" id="PF00912"/>
    </source>
</evidence>
<protein>
    <submittedName>
        <fullName evidence="20">Uncharacterized protein</fullName>
    </submittedName>
</protein>
<keyword evidence="4" id="KW-1003">Cell membrane</keyword>
<dbReference type="GO" id="GO:0071555">
    <property type="term" value="P:cell wall organization"/>
    <property type="evidence" value="ECO:0007669"/>
    <property type="project" value="UniProtKB-KW"/>
</dbReference>
<evidence type="ECO:0000256" key="11">
    <source>
        <dbReference type="ARBA" id="ARBA00022984"/>
    </source>
</evidence>
<dbReference type="SUPFAM" id="SSF53955">
    <property type="entry name" value="Lysozyme-like"/>
    <property type="match status" value="1"/>
</dbReference>
<dbReference type="InterPro" id="IPR001264">
    <property type="entry name" value="Glyco_trans_51"/>
</dbReference>
<keyword evidence="17" id="KW-0812">Transmembrane</keyword>
<keyword evidence="7" id="KW-0328">Glycosyltransferase</keyword>
<comment type="caution">
    <text evidence="20">The sequence shown here is derived from an EMBL/GenBank/DDBJ whole genome shotgun (WGS) entry which is preliminary data.</text>
</comment>
<dbReference type="GO" id="GO:0009252">
    <property type="term" value="P:peptidoglycan biosynthetic process"/>
    <property type="evidence" value="ECO:0007669"/>
    <property type="project" value="UniProtKB-KW"/>
</dbReference>
<evidence type="ECO:0000256" key="17">
    <source>
        <dbReference type="SAM" id="Phobius"/>
    </source>
</evidence>
<evidence type="ECO:0000256" key="6">
    <source>
        <dbReference type="ARBA" id="ARBA00022670"/>
    </source>
</evidence>
<dbReference type="GO" id="GO:0008955">
    <property type="term" value="F:peptidoglycan glycosyltransferase activity"/>
    <property type="evidence" value="ECO:0007669"/>
    <property type="project" value="UniProtKB-EC"/>
</dbReference>
<evidence type="ECO:0000256" key="4">
    <source>
        <dbReference type="ARBA" id="ARBA00022475"/>
    </source>
</evidence>
<proteinExistence type="inferred from homology"/>
<evidence type="ECO:0000256" key="7">
    <source>
        <dbReference type="ARBA" id="ARBA00022676"/>
    </source>
</evidence>
<keyword evidence="14" id="KW-0961">Cell wall biogenesis/degradation</keyword>
<evidence type="ECO:0000313" key="21">
    <source>
        <dbReference type="Proteomes" id="UP000178068"/>
    </source>
</evidence>
<evidence type="ECO:0000256" key="5">
    <source>
        <dbReference type="ARBA" id="ARBA00022645"/>
    </source>
</evidence>
<organism evidence="20 21">
    <name type="scientific">Candidatus Woykebacteria bacterium RIFCSPHIGHO2_12_FULL_45_10</name>
    <dbReference type="NCBI Taxonomy" id="1802603"/>
    <lineage>
        <taxon>Bacteria</taxon>
        <taxon>Candidatus Woykeibacteriota</taxon>
    </lineage>
</organism>
<dbReference type="GO" id="GO:0009002">
    <property type="term" value="F:serine-type D-Ala-D-Ala carboxypeptidase activity"/>
    <property type="evidence" value="ECO:0007669"/>
    <property type="project" value="UniProtKB-EC"/>
</dbReference>
<evidence type="ECO:0000256" key="13">
    <source>
        <dbReference type="ARBA" id="ARBA00023268"/>
    </source>
</evidence>
<dbReference type="Gene3D" id="2.60.40.10">
    <property type="entry name" value="Immunoglobulins"/>
    <property type="match status" value="1"/>
</dbReference>
<comment type="catalytic activity">
    <reaction evidence="15">
        <text>Preferential cleavage: (Ac)2-L-Lys-D-Ala-|-D-Ala. Also transpeptidation of peptidyl-alanyl moieties that are N-acyl substituents of D-alanine.</text>
        <dbReference type="EC" id="3.4.16.4"/>
    </reaction>
</comment>
<keyword evidence="10" id="KW-0133">Cell shape</keyword>
<dbReference type="Pfam" id="PF00905">
    <property type="entry name" value="Transpeptidase"/>
    <property type="match status" value="1"/>
</dbReference>
<keyword evidence="6" id="KW-0645">Protease</keyword>
<evidence type="ECO:0000313" key="20">
    <source>
        <dbReference type="EMBL" id="OGY29591.1"/>
    </source>
</evidence>
<keyword evidence="9" id="KW-0378">Hydrolase</keyword>
<evidence type="ECO:0000256" key="12">
    <source>
        <dbReference type="ARBA" id="ARBA00023136"/>
    </source>
</evidence>
<dbReference type="InterPro" id="IPR036950">
    <property type="entry name" value="PBP_transglycosylase"/>
</dbReference>
<dbReference type="PANTHER" id="PTHR32282">
    <property type="entry name" value="BINDING PROTEIN TRANSPEPTIDASE, PUTATIVE-RELATED"/>
    <property type="match status" value="1"/>
</dbReference>
<feature type="domain" description="Penicillin-binding protein transpeptidase" evidence="18">
    <location>
        <begin position="346"/>
        <end position="625"/>
    </location>
</feature>
<dbReference type="STRING" id="1802603.A3F35_02840"/>
<keyword evidence="8" id="KW-0808">Transferase</keyword>
<dbReference type="InterPro" id="IPR013783">
    <property type="entry name" value="Ig-like_fold"/>
</dbReference>
<comment type="catalytic activity">
    <reaction evidence="16">
        <text>[GlcNAc-(1-&gt;4)-Mur2Ac(oyl-L-Ala-gamma-D-Glu-L-Lys-D-Ala-D-Ala)](n)-di-trans,octa-cis-undecaprenyl diphosphate + beta-D-GlcNAc-(1-&gt;4)-Mur2Ac(oyl-L-Ala-gamma-D-Glu-L-Lys-D-Ala-D-Ala)-di-trans,octa-cis-undecaprenyl diphosphate = [GlcNAc-(1-&gt;4)-Mur2Ac(oyl-L-Ala-gamma-D-Glu-L-Lys-D-Ala-D-Ala)](n+1)-di-trans,octa-cis-undecaprenyl diphosphate + di-trans,octa-cis-undecaprenyl diphosphate + H(+)</text>
        <dbReference type="Rhea" id="RHEA:23708"/>
        <dbReference type="Rhea" id="RHEA-COMP:9602"/>
        <dbReference type="Rhea" id="RHEA-COMP:9603"/>
        <dbReference type="ChEBI" id="CHEBI:15378"/>
        <dbReference type="ChEBI" id="CHEBI:58405"/>
        <dbReference type="ChEBI" id="CHEBI:60033"/>
        <dbReference type="ChEBI" id="CHEBI:78435"/>
        <dbReference type="EC" id="2.4.99.28"/>
    </reaction>
</comment>
<dbReference type="GO" id="GO:0005886">
    <property type="term" value="C:plasma membrane"/>
    <property type="evidence" value="ECO:0007669"/>
    <property type="project" value="UniProtKB-SubCell"/>
</dbReference>
<dbReference type="InterPro" id="IPR012338">
    <property type="entry name" value="Beta-lactam/transpept-like"/>
</dbReference>
<dbReference type="GO" id="GO:0030288">
    <property type="term" value="C:outer membrane-bounded periplasmic space"/>
    <property type="evidence" value="ECO:0007669"/>
    <property type="project" value="TreeGrafter"/>
</dbReference>
<keyword evidence="13" id="KW-0511">Multifunctional enzyme</keyword>